<dbReference type="InterPro" id="IPR003735">
    <property type="entry name" value="Metal_Tscrpt_repr"/>
</dbReference>
<protein>
    <submittedName>
        <fullName evidence="3">Metal-sensitive transcriptional regulator</fullName>
    </submittedName>
</protein>
<name>A0A5C4U1Q4_9CORY</name>
<evidence type="ECO:0000313" key="4">
    <source>
        <dbReference type="Proteomes" id="UP000312032"/>
    </source>
</evidence>
<dbReference type="PANTHER" id="PTHR33677:SF3">
    <property type="entry name" value="COPPER-SENSING TRANSCRIPTIONAL REPRESSOR RICR"/>
    <property type="match status" value="1"/>
</dbReference>
<dbReference type="Gene3D" id="1.20.58.1000">
    <property type="entry name" value="Metal-sensitive repressor, helix protomer"/>
    <property type="match status" value="1"/>
</dbReference>
<evidence type="ECO:0000313" key="3">
    <source>
        <dbReference type="EMBL" id="TNL95352.1"/>
    </source>
</evidence>
<dbReference type="AlphaFoldDB" id="A0A5C4U1Q4"/>
<dbReference type="GO" id="GO:0046872">
    <property type="term" value="F:metal ion binding"/>
    <property type="evidence" value="ECO:0007669"/>
    <property type="project" value="InterPro"/>
</dbReference>
<dbReference type="Pfam" id="PF02583">
    <property type="entry name" value="Trns_repr_metal"/>
    <property type="match status" value="1"/>
</dbReference>
<dbReference type="PANTHER" id="PTHR33677">
    <property type="entry name" value="TRANSCRIPTIONAL REPRESSOR FRMR-RELATED"/>
    <property type="match status" value="1"/>
</dbReference>
<dbReference type="GO" id="GO:0003677">
    <property type="term" value="F:DNA binding"/>
    <property type="evidence" value="ECO:0007669"/>
    <property type="project" value="InterPro"/>
</dbReference>
<keyword evidence="4" id="KW-1185">Reference proteome</keyword>
<dbReference type="OrthoDB" id="9811244at2"/>
<dbReference type="EMBL" id="VDHJ01000015">
    <property type="protein sequence ID" value="TNL95352.1"/>
    <property type="molecule type" value="Genomic_DNA"/>
</dbReference>
<comment type="caution">
    <text evidence="3">The sequence shown here is derived from an EMBL/GenBank/DDBJ whole genome shotgun (WGS) entry which is preliminary data.</text>
</comment>
<keyword evidence="2" id="KW-0186">Copper</keyword>
<dbReference type="InterPro" id="IPR038390">
    <property type="entry name" value="Metal_Tscrpt_repr_sf"/>
</dbReference>
<evidence type="ECO:0000256" key="2">
    <source>
        <dbReference type="ARBA" id="ARBA00023008"/>
    </source>
</evidence>
<sequence>MTHQHGYIQDKQRYLARLKRIQGQVGGLTRMIEEDQYCIDVLTQISAVNSALKNVGLLLLDDHLRHCVAEAVKNSDEEAEIKFQEVSEALARFSR</sequence>
<dbReference type="GO" id="GO:0045892">
    <property type="term" value="P:negative regulation of DNA-templated transcription"/>
    <property type="evidence" value="ECO:0007669"/>
    <property type="project" value="UniProtKB-ARBA"/>
</dbReference>
<comment type="similarity">
    <text evidence="1">Belongs to the CsoR family.</text>
</comment>
<evidence type="ECO:0000256" key="1">
    <source>
        <dbReference type="ARBA" id="ARBA00005428"/>
    </source>
</evidence>
<gene>
    <name evidence="3" type="ORF">FHE74_09725</name>
</gene>
<accession>A0A5C4U1Q4</accession>
<organism evidence="3 4">
    <name type="scientific">Corynebacterium tapiri</name>
    <dbReference type="NCBI Taxonomy" id="1448266"/>
    <lineage>
        <taxon>Bacteria</taxon>
        <taxon>Bacillati</taxon>
        <taxon>Actinomycetota</taxon>
        <taxon>Actinomycetes</taxon>
        <taxon>Mycobacteriales</taxon>
        <taxon>Corynebacteriaceae</taxon>
        <taxon>Corynebacterium</taxon>
    </lineage>
</organism>
<dbReference type="RefSeq" id="WP_139466323.1">
    <property type="nucleotide sequence ID" value="NZ_VDHJ01000015.1"/>
</dbReference>
<dbReference type="Proteomes" id="UP000312032">
    <property type="component" value="Unassembled WGS sequence"/>
</dbReference>
<reference evidence="3 4" key="1">
    <citation type="submission" date="2019-06" db="EMBL/GenBank/DDBJ databases">
        <authorList>
            <person name="Li J."/>
        </authorList>
    </citation>
    <scope>NUCLEOTIDE SEQUENCE [LARGE SCALE GENOMIC DNA]</scope>
    <source>
        <strain evidence="3 4">LMG 28165</strain>
    </source>
</reference>
<dbReference type="CDD" id="cd10148">
    <property type="entry name" value="CsoR-like_DUF156"/>
    <property type="match status" value="1"/>
</dbReference>
<proteinExistence type="inferred from homology"/>